<evidence type="ECO:0000256" key="3">
    <source>
        <dbReference type="SAM" id="MobiDB-lite"/>
    </source>
</evidence>
<dbReference type="Pfam" id="PF00076">
    <property type="entry name" value="RRM_1"/>
    <property type="match status" value="1"/>
</dbReference>
<dbReference type="EMBL" id="AWWV01013124">
    <property type="protein sequence ID" value="OMO62830.1"/>
    <property type="molecule type" value="Genomic_DNA"/>
</dbReference>
<keyword evidence="7" id="KW-1185">Reference proteome</keyword>
<feature type="domain" description="RNase H type-1" evidence="5">
    <location>
        <begin position="1466"/>
        <end position="1599"/>
    </location>
</feature>
<dbReference type="Gene3D" id="3.30.420.10">
    <property type="entry name" value="Ribonuclease H-like superfamily/Ribonuclease H"/>
    <property type="match status" value="1"/>
</dbReference>
<dbReference type="PANTHER" id="PTHR46890:SF48">
    <property type="entry name" value="RNA-DIRECTED DNA POLYMERASE"/>
    <property type="match status" value="1"/>
</dbReference>
<evidence type="ECO:0000256" key="2">
    <source>
        <dbReference type="SAM" id="Coils"/>
    </source>
</evidence>
<dbReference type="InterPro" id="IPR044730">
    <property type="entry name" value="RNase_H-like_dom_plant"/>
</dbReference>
<dbReference type="Pfam" id="PF13456">
    <property type="entry name" value="RVT_3"/>
    <property type="match status" value="1"/>
</dbReference>
<feature type="domain" description="RRM" evidence="4">
    <location>
        <begin position="33"/>
        <end position="110"/>
    </location>
</feature>
<evidence type="ECO:0000259" key="5">
    <source>
        <dbReference type="PROSITE" id="PS50879"/>
    </source>
</evidence>
<organism evidence="6 7">
    <name type="scientific">Corchorus capsularis</name>
    <name type="common">Jute</name>
    <dbReference type="NCBI Taxonomy" id="210143"/>
    <lineage>
        <taxon>Eukaryota</taxon>
        <taxon>Viridiplantae</taxon>
        <taxon>Streptophyta</taxon>
        <taxon>Embryophyta</taxon>
        <taxon>Tracheophyta</taxon>
        <taxon>Spermatophyta</taxon>
        <taxon>Magnoliopsida</taxon>
        <taxon>eudicotyledons</taxon>
        <taxon>Gunneridae</taxon>
        <taxon>Pentapetalae</taxon>
        <taxon>rosids</taxon>
        <taxon>malvids</taxon>
        <taxon>Malvales</taxon>
        <taxon>Malvaceae</taxon>
        <taxon>Grewioideae</taxon>
        <taxon>Apeibeae</taxon>
        <taxon>Corchorus</taxon>
    </lineage>
</organism>
<dbReference type="PROSITE" id="PS50879">
    <property type="entry name" value="RNASE_H_1"/>
    <property type="match status" value="1"/>
</dbReference>
<dbReference type="Gramene" id="OMO62830">
    <property type="protein sequence ID" value="OMO62830"/>
    <property type="gene ID" value="CCACVL1_22618"/>
</dbReference>
<keyword evidence="6" id="KW-0695">RNA-directed DNA polymerase</keyword>
<dbReference type="InterPro" id="IPR000477">
    <property type="entry name" value="RT_dom"/>
</dbReference>
<dbReference type="InterPro" id="IPR012337">
    <property type="entry name" value="RNaseH-like_sf"/>
</dbReference>
<dbReference type="GO" id="GO:0003723">
    <property type="term" value="F:RNA binding"/>
    <property type="evidence" value="ECO:0007669"/>
    <property type="project" value="UniProtKB-UniRule"/>
</dbReference>
<dbReference type="SMART" id="SM00360">
    <property type="entry name" value="RRM"/>
    <property type="match status" value="1"/>
</dbReference>
<dbReference type="CDD" id="cd06222">
    <property type="entry name" value="RNase_H_like"/>
    <property type="match status" value="1"/>
</dbReference>
<protein>
    <submittedName>
        <fullName evidence="6">Reverse transcriptase</fullName>
    </submittedName>
</protein>
<evidence type="ECO:0000256" key="1">
    <source>
        <dbReference type="PROSITE-ProRule" id="PRU00176"/>
    </source>
</evidence>
<gene>
    <name evidence="6" type="ORF">CCACVL1_22618</name>
</gene>
<feature type="compositionally biased region" description="Basic and acidic residues" evidence="3">
    <location>
        <begin position="133"/>
        <end position="161"/>
    </location>
</feature>
<evidence type="ECO:0000313" key="6">
    <source>
        <dbReference type="EMBL" id="OMO62830.1"/>
    </source>
</evidence>
<feature type="region of interest" description="Disordered" evidence="3">
    <location>
        <begin position="133"/>
        <end position="190"/>
    </location>
</feature>
<dbReference type="OrthoDB" id="1938374at2759"/>
<dbReference type="InterPro" id="IPR035979">
    <property type="entry name" value="RBD_domain_sf"/>
</dbReference>
<dbReference type="SUPFAM" id="SSF54928">
    <property type="entry name" value="RNA-binding domain, RBD"/>
    <property type="match status" value="1"/>
</dbReference>
<dbReference type="InterPro" id="IPR000504">
    <property type="entry name" value="RRM_dom"/>
</dbReference>
<keyword evidence="1" id="KW-0694">RNA-binding</keyword>
<name>A0A1R3GXV3_COCAP</name>
<keyword evidence="6" id="KW-0548">Nucleotidyltransferase</keyword>
<dbReference type="InterPro" id="IPR052343">
    <property type="entry name" value="Retrotransposon-Effector_Assoc"/>
</dbReference>
<dbReference type="CDD" id="cd00590">
    <property type="entry name" value="RRM_SF"/>
    <property type="match status" value="1"/>
</dbReference>
<accession>A0A1R3GXV3</accession>
<proteinExistence type="predicted"/>
<dbReference type="InterPro" id="IPR036397">
    <property type="entry name" value="RNaseH_sf"/>
</dbReference>
<dbReference type="Gene3D" id="3.60.10.10">
    <property type="entry name" value="Endonuclease/exonuclease/phosphatase"/>
    <property type="match status" value="1"/>
</dbReference>
<evidence type="ECO:0000259" key="4">
    <source>
        <dbReference type="PROSITE" id="PS50102"/>
    </source>
</evidence>
<dbReference type="STRING" id="210143.A0A1R3GXV3"/>
<comment type="caution">
    <text evidence="6">The sequence shown here is derived from an EMBL/GenBank/DDBJ whole genome shotgun (WGS) entry which is preliminary data.</text>
</comment>
<dbReference type="PROSITE" id="PS50102">
    <property type="entry name" value="RRM"/>
    <property type="match status" value="1"/>
</dbReference>
<evidence type="ECO:0000313" key="7">
    <source>
        <dbReference type="Proteomes" id="UP000188268"/>
    </source>
</evidence>
<keyword evidence="6" id="KW-0808">Transferase</keyword>
<dbReference type="GO" id="GO:0004523">
    <property type="term" value="F:RNA-DNA hybrid ribonuclease activity"/>
    <property type="evidence" value="ECO:0007669"/>
    <property type="project" value="InterPro"/>
</dbReference>
<dbReference type="Gene3D" id="3.30.70.330">
    <property type="match status" value="1"/>
</dbReference>
<dbReference type="Proteomes" id="UP000188268">
    <property type="component" value="Unassembled WGS sequence"/>
</dbReference>
<dbReference type="SUPFAM" id="SSF53098">
    <property type="entry name" value="Ribonuclease H-like"/>
    <property type="match status" value="1"/>
</dbReference>
<feature type="coiled-coil region" evidence="2">
    <location>
        <begin position="747"/>
        <end position="774"/>
    </location>
</feature>
<reference evidence="6 7" key="1">
    <citation type="submission" date="2013-09" db="EMBL/GenBank/DDBJ databases">
        <title>Corchorus capsularis genome sequencing.</title>
        <authorList>
            <person name="Alam M."/>
            <person name="Haque M.S."/>
            <person name="Islam M.S."/>
            <person name="Emdad E.M."/>
            <person name="Islam M.M."/>
            <person name="Ahmed B."/>
            <person name="Halim A."/>
            <person name="Hossen Q.M.M."/>
            <person name="Hossain M.Z."/>
            <person name="Ahmed R."/>
            <person name="Khan M.M."/>
            <person name="Islam R."/>
            <person name="Rashid M.M."/>
            <person name="Khan S.A."/>
            <person name="Rahman M.S."/>
            <person name="Alam M."/>
        </authorList>
    </citation>
    <scope>NUCLEOTIDE SEQUENCE [LARGE SCALE GENOMIC DNA]</scope>
    <source>
        <strain evidence="7">cv. CVL-1</strain>
        <tissue evidence="6">Whole seedling</tissue>
    </source>
</reference>
<dbReference type="GO" id="GO:0003964">
    <property type="term" value="F:RNA-directed DNA polymerase activity"/>
    <property type="evidence" value="ECO:0007669"/>
    <property type="project" value="UniProtKB-KW"/>
</dbReference>
<dbReference type="InterPro" id="IPR012677">
    <property type="entry name" value="Nucleotide-bd_a/b_plait_sf"/>
</dbReference>
<sequence length="1609" mass="183972">MRESDKRRKGGWWGFNPSGYQEKESFRWRLSLHLVFVGNISEGITRKDLWDKFNDFGIVVDVFMPPRRKGGSRSFAFIRYRFQDELIRAVQRGNGMKFGGMALVVPKATVRKLDRESHGRISWERNKVRVRSDSGRFGKSENDRVQKSHWKEKPQHEKRDNAIIAVRGNNSGTTKESKEPDIQQPDGSTPMQVLQPDTVINKVADVNEEMVLISTYGNMSEVITAIQSFEFQVKVAEISNVMLLLIVNKEALVDDCIKAVNGLNLDCFIEFMSIDESTKSRNSFKQARVQTALSSVCDVPKIITGESAGIKFRIRVSLEKVDRGEWDCSGFPVPSKGQSINHDDELVLVPNSAFIDASLYDKDDFGFEENNDDCRIRITPEDIVGESLTVSREGAGRRDLLHSNFVVDSLEREDEFVPNSNSFIEHHVSEPEAHFNHSGSTSTRPSLGVRSLSGLKGVVDDFNFTKGLGRKEKRRAVRSLIARCQANLVMLQESKLDSVNLRLIKSMWGRDKFQYRVAEAIGSAGGLISIWDEDFFSVELAVVDSRYIICIGTLLQNGFRCAIGIVYAPNDEDGRLNVWRETRDLKAQFDVPWILGGDFNAVLRREERLGASGNIQGVESFSEFIGYMQLVDLPLIGAKYTSANTRDLPLFIRLDHFLVSSEILLSFPDIKQKAKPKSLSDHNRILLLVENQNWGSKPFKFFNYWLELDGFQKTFDSAWKSLNGGYDNYQRLRLLKPKIKEWFNEFGRVDLRRIEELEEEINSLELEIQVQHGSNVTELRRVILAKKNDLWNLYRMVERSWQQKAVERSWQQKARMQWLKEGDKNTKFFHLVASNRARRNRIDSIEIDGLVIEKPEDVKEGISSFFEKFYNTKTAVRVADIDCNFKRSSEERADWLERVMSAEEVYEAICECDGTKAPGPDGFNFFFIKKQWETLKGSVMEFINDFCSGANFNTNVNNSFITLVPKCNGAVKIEQFRPISLVGCLYKILAKVLSRRLKSVMQDVIGEFQFAFTQGRQILDCSLIANEIVDSMKKSKEGVLVNGSAERKFSPARGLRQGCHLSPFLFNLVGEFLSLLLSKAVDIGLFSGFQVGRVAISHLQYADDTLITFTIKQQLDRIVRRFLWSSNSEGRKIHFIDWDSICKYKDQGGLGIIDLDIMNQALLNKWLWRFGNEQGSLWQRIIVEKNGCSNSALIPAGSNRNGSAASALWKSILKPGNDGLSSMNKIPSVTGRFNREPVPSPVLDGMAISIGYGIKVDFWKDEWVEGIILKESFPRIYALVLVKNGSAADFGSFVDDEWRWVVIRKRLAVKFELNKRGLISFESSLCEKEVENVEHLFFTCICSWNIWMACCRLWGIRWVVPVDPTTFFLSWYYAIDDFSKVNVWRLIFFVVIWSLWLTRNDMVFNNKHFDALQLFDLIKLRLSWWVKAAWPDSNLSFENLFRFPDVAVVKHNKAKVPRCLTWERPTSGFLKFNVDGASKGKPGPAGIGGILRDENGRVCMEFSKSTGIMELNEDKVCAIREGLLVFCASRWVESHGLIVESDSSIAVKWVENPDESPWRLRKWINHICLLKRNFSSFKVCHIFREANHDADVLAKEGIDREAPYVRLFG</sequence>
<dbReference type="InterPro" id="IPR043502">
    <property type="entry name" value="DNA/RNA_pol_sf"/>
</dbReference>
<dbReference type="InterPro" id="IPR002156">
    <property type="entry name" value="RNaseH_domain"/>
</dbReference>
<dbReference type="InterPro" id="IPR026960">
    <property type="entry name" value="RVT-Znf"/>
</dbReference>
<dbReference type="InterPro" id="IPR036691">
    <property type="entry name" value="Endo/exonu/phosph_ase_sf"/>
</dbReference>
<keyword evidence="2" id="KW-0175">Coiled coil</keyword>
<dbReference type="Pfam" id="PF00078">
    <property type="entry name" value="RVT_1"/>
    <property type="match status" value="1"/>
</dbReference>
<dbReference type="Pfam" id="PF13966">
    <property type="entry name" value="zf-RVT"/>
    <property type="match status" value="1"/>
</dbReference>
<dbReference type="SUPFAM" id="SSF56672">
    <property type="entry name" value="DNA/RNA polymerases"/>
    <property type="match status" value="1"/>
</dbReference>
<dbReference type="SUPFAM" id="SSF56219">
    <property type="entry name" value="DNase I-like"/>
    <property type="match status" value="1"/>
</dbReference>
<dbReference type="Pfam" id="PF03372">
    <property type="entry name" value="Exo_endo_phos"/>
    <property type="match status" value="1"/>
</dbReference>
<dbReference type="InterPro" id="IPR005135">
    <property type="entry name" value="Endo/exonuclease/phosphatase"/>
</dbReference>
<dbReference type="PANTHER" id="PTHR46890">
    <property type="entry name" value="NON-LTR RETROLELEMENT REVERSE TRANSCRIPTASE-LIKE PROTEIN-RELATED"/>
    <property type="match status" value="1"/>
</dbReference>
<dbReference type="CDD" id="cd01650">
    <property type="entry name" value="RT_nLTR_like"/>
    <property type="match status" value="1"/>
</dbReference>